<keyword evidence="3" id="KW-0970">Cilium biogenesis/degradation</keyword>
<evidence type="ECO:0000256" key="1">
    <source>
        <dbReference type="ARBA" id="ARBA00004120"/>
    </source>
</evidence>
<dbReference type="InterPro" id="IPR010796">
    <property type="entry name" value="C2_B9-type_dom"/>
</dbReference>
<sequence length="536" mass="59529">MYVSFFSISSWHKRLGEGKTPGGYVGAMDLFCFHSAQQYSSQVPLRKLLFCMTLWRALLVEENQREVLCSVTVPWDGKLFSPAEKLDMIRTVAAETTVGINERASLQDDADGTEMEVMHTLLQGRASPIPDAVSAAMQLKEHLEKSASALFTHTSSEDYICEAEVDCPVVPPQDPSPLASAVLRQYHTQHKTSNKMYFMWAIGGIHVPLGASLTDMRWEGEERVICIITADKSEFYFTARPSINEMHTLFVDSLHVYSFKISVTAAKETASTPSETDGIIQKIRKIALRVKDHLYVPHSGRRQLLQQMLLQDAAAAAAAMDADEVALEAEHASLTGGRESFTRGRSRGKVRHYIHGTIDRCVGVPEDALYLHCQWQQGTRDEDNYETGNVDESFTTQLAFAGTAIMEDFIPVPVHTFNTPFEYHLDDVEMTPLELIVTVYSETEGSQQAPVGYTTMTVPHMLPGCHALRAPLWRPYQTGREFLRSALVGGAPSLVDSSDVASRSNTGMSLRHGLVTEPSGEVEARVMVLHHHSIPE</sequence>
<comment type="caution">
    <text evidence="6">The sequence shown here is derived from an EMBL/GenBank/DDBJ whole genome shotgun (WGS) entry which is preliminary data.</text>
</comment>
<keyword evidence="5" id="KW-0966">Cell projection</keyword>
<evidence type="ECO:0000313" key="6">
    <source>
        <dbReference type="EMBL" id="EKF26834.1"/>
    </source>
</evidence>
<dbReference type="PANTHER" id="PTHR12968">
    <property type="entry name" value="B9 DOMAIN-CONTAINING"/>
    <property type="match status" value="1"/>
</dbReference>
<accession>K2MMD6</accession>
<evidence type="ECO:0000313" key="7">
    <source>
        <dbReference type="Proteomes" id="UP000007350"/>
    </source>
</evidence>
<evidence type="ECO:0000256" key="4">
    <source>
        <dbReference type="ARBA" id="ARBA00023212"/>
    </source>
</evidence>
<dbReference type="PANTHER" id="PTHR12968:SF5">
    <property type="entry name" value="MECKEL SYNDROME TYPE 1 PROTEIN"/>
    <property type="match status" value="1"/>
</dbReference>
<keyword evidence="2" id="KW-0963">Cytoplasm</keyword>
<gene>
    <name evidence="6" type="ORF">MOQ_009458</name>
</gene>
<keyword evidence="7" id="KW-1185">Reference proteome</keyword>
<reference evidence="6 7" key="1">
    <citation type="journal article" date="2012" name="BMC Genomics">
        <title>Comparative genomic analysis of human infective Trypanosoma cruzi lineages with the bat-restricted subspecies T. cruzi marinkellei.</title>
        <authorList>
            <person name="Franzen O."/>
            <person name="Talavera-Lopez C."/>
            <person name="Ochaya S."/>
            <person name="Butler C.E."/>
            <person name="Messenger L.A."/>
            <person name="Lewis M.D."/>
            <person name="Llewellyn M.S."/>
            <person name="Marinkelle C.J."/>
            <person name="Tyler K.M."/>
            <person name="Miles M.A."/>
            <person name="Andersson B."/>
        </authorList>
    </citation>
    <scope>NUCLEOTIDE SEQUENCE [LARGE SCALE GENOMIC DNA]</scope>
    <source>
        <strain evidence="6 7">B7</strain>
    </source>
</reference>
<proteinExistence type="predicted"/>
<name>K2MMD6_TRYCR</name>
<dbReference type="EMBL" id="AHKC01019761">
    <property type="protein sequence ID" value="EKF26834.1"/>
    <property type="molecule type" value="Genomic_DNA"/>
</dbReference>
<evidence type="ECO:0008006" key="8">
    <source>
        <dbReference type="Google" id="ProtNLM"/>
    </source>
</evidence>
<protein>
    <recommendedName>
        <fullName evidence="8">Meckel syndrome type 1 protein</fullName>
    </recommendedName>
</protein>
<evidence type="ECO:0000256" key="5">
    <source>
        <dbReference type="ARBA" id="ARBA00023273"/>
    </source>
</evidence>
<dbReference type="Pfam" id="PF07162">
    <property type="entry name" value="B9-C2"/>
    <property type="match status" value="1"/>
</dbReference>
<dbReference type="Proteomes" id="UP000007350">
    <property type="component" value="Unassembled WGS sequence"/>
</dbReference>
<dbReference type="OrthoDB" id="272454at2759"/>
<evidence type="ECO:0000256" key="2">
    <source>
        <dbReference type="ARBA" id="ARBA00022490"/>
    </source>
</evidence>
<dbReference type="AlphaFoldDB" id="K2MMD6"/>
<dbReference type="GO" id="GO:0060271">
    <property type="term" value="P:cilium assembly"/>
    <property type="evidence" value="ECO:0007669"/>
    <property type="project" value="TreeGrafter"/>
</dbReference>
<comment type="subcellular location">
    <subcellularLocation>
        <location evidence="1">Cytoplasm</location>
        <location evidence="1">Cytoskeleton</location>
        <location evidence="1">Cilium basal body</location>
    </subcellularLocation>
</comment>
<dbReference type="GO" id="GO:0036038">
    <property type="term" value="C:MKS complex"/>
    <property type="evidence" value="ECO:0007669"/>
    <property type="project" value="TreeGrafter"/>
</dbReference>
<organism evidence="6 7">
    <name type="scientific">Trypanosoma cruzi marinkellei</name>
    <dbReference type="NCBI Taxonomy" id="85056"/>
    <lineage>
        <taxon>Eukaryota</taxon>
        <taxon>Discoba</taxon>
        <taxon>Euglenozoa</taxon>
        <taxon>Kinetoplastea</taxon>
        <taxon>Metakinetoplastina</taxon>
        <taxon>Trypanosomatida</taxon>
        <taxon>Trypanosomatidae</taxon>
        <taxon>Trypanosoma</taxon>
        <taxon>Schizotrypanum</taxon>
    </lineage>
</organism>
<keyword evidence="4" id="KW-0206">Cytoskeleton</keyword>
<evidence type="ECO:0000256" key="3">
    <source>
        <dbReference type="ARBA" id="ARBA00022794"/>
    </source>
</evidence>